<proteinExistence type="predicted"/>
<reference evidence="1" key="1">
    <citation type="submission" date="2021-02" db="EMBL/GenBank/DDBJ databases">
        <authorList>
            <person name="Dougan E. K."/>
            <person name="Rhodes N."/>
            <person name="Thang M."/>
            <person name="Chan C."/>
        </authorList>
    </citation>
    <scope>NUCLEOTIDE SEQUENCE</scope>
</reference>
<feature type="non-terminal residue" evidence="1">
    <location>
        <position position="1"/>
    </location>
</feature>
<dbReference type="AlphaFoldDB" id="A0A813CDT8"/>
<evidence type="ECO:0000313" key="1">
    <source>
        <dbReference type="EMBL" id="CAE7942891.1"/>
    </source>
</evidence>
<organism evidence="1 2">
    <name type="scientific">Symbiodinium necroappetens</name>
    <dbReference type="NCBI Taxonomy" id="1628268"/>
    <lineage>
        <taxon>Eukaryota</taxon>
        <taxon>Sar</taxon>
        <taxon>Alveolata</taxon>
        <taxon>Dinophyceae</taxon>
        <taxon>Suessiales</taxon>
        <taxon>Symbiodiniaceae</taxon>
        <taxon>Symbiodinium</taxon>
    </lineage>
</organism>
<comment type="caution">
    <text evidence="1">The sequence shown here is derived from an EMBL/GenBank/DDBJ whole genome shotgun (WGS) entry which is preliminary data.</text>
</comment>
<accession>A0A813CDT8</accession>
<dbReference type="OrthoDB" id="10630872at2759"/>
<keyword evidence="2" id="KW-1185">Reference proteome</keyword>
<evidence type="ECO:0000313" key="2">
    <source>
        <dbReference type="Proteomes" id="UP000601435"/>
    </source>
</evidence>
<dbReference type="Proteomes" id="UP000601435">
    <property type="component" value="Unassembled WGS sequence"/>
</dbReference>
<name>A0A813CDT8_9DINO</name>
<dbReference type="EMBL" id="CAJNJA010097950">
    <property type="protein sequence ID" value="CAE7942891.1"/>
    <property type="molecule type" value="Genomic_DNA"/>
</dbReference>
<sequence>EKSWLEKPRGIHELDALMPTGWVPVRRFPVVQRGKLRPIDDLTESGTNGACGTLDKLDLRALDETVFTAMLILKCLKVGSFALKLGDGRVLRGRVHPYWLQRPEELTALRNSVEKSVKAVLDMLGFAWAKDKDEAFLDQADLLGLRMAISSGLEAAVTLSNKPARVDELSRALSKVLEDGVIRPRDAATVFGRLQFAESQLLGRAGRLALADIRWIERSSSDVHLNDFDRNVFSMLGARRADRHLA</sequence>
<protein>
    <submittedName>
        <fullName evidence="1">PRSS12 protein</fullName>
    </submittedName>
</protein>
<gene>
    <name evidence="1" type="primary">PRSS12</name>
    <name evidence="1" type="ORF">SNEC2469_LOCUS34839</name>
</gene>